<dbReference type="PANTHER" id="PTHR43280">
    <property type="entry name" value="ARAC-FAMILY TRANSCRIPTIONAL REGULATOR"/>
    <property type="match status" value="1"/>
</dbReference>
<sequence length="290" mass="33761">MKLSYKNNKTSGECRLTLDEEEFDRYFYGKDRKDKLLTIAWNRGASQEVLVDGVKYNFPSNTVLCLMVNQTFQFANPTCIVAWQFNRPFYCIVDHDKEVSCVGFLFYGSRDMMFIELDEAKQYKIDLLLKVFLDEFETVDNIQQDMLQMLLKRLIIIITRLAKEQYLDEEELPAAKLDIVRQYNLLVEKNYKVEHRVKFYADQLNRSPKTLANLFALYNDKSPLIIIQDRVILEAKRLLLYTDKSAKEIAYELGFADAAHFSAFFKKITSYAPSDFRGNKPSILAGGDSC</sequence>
<dbReference type="Pfam" id="PF12833">
    <property type="entry name" value="HTH_18"/>
    <property type="match status" value="1"/>
</dbReference>
<evidence type="ECO:0000256" key="1">
    <source>
        <dbReference type="ARBA" id="ARBA00023015"/>
    </source>
</evidence>
<dbReference type="OrthoDB" id="2585681at2"/>
<organism evidence="5 6">
    <name type="scientific">Chitinophaga filiformis</name>
    <name type="common">Myxococcus filiformis</name>
    <name type="synonym">Flexibacter filiformis</name>
    <dbReference type="NCBI Taxonomy" id="104663"/>
    <lineage>
        <taxon>Bacteria</taxon>
        <taxon>Pseudomonadati</taxon>
        <taxon>Bacteroidota</taxon>
        <taxon>Chitinophagia</taxon>
        <taxon>Chitinophagales</taxon>
        <taxon>Chitinophagaceae</taxon>
        <taxon>Chitinophaga</taxon>
    </lineage>
</organism>
<dbReference type="SMART" id="SM00342">
    <property type="entry name" value="HTH_ARAC"/>
    <property type="match status" value="1"/>
</dbReference>
<dbReference type="Gene3D" id="1.10.10.60">
    <property type="entry name" value="Homeodomain-like"/>
    <property type="match status" value="1"/>
</dbReference>
<accession>A0A1G7J709</accession>
<dbReference type="PANTHER" id="PTHR43280:SF32">
    <property type="entry name" value="TRANSCRIPTIONAL REGULATORY PROTEIN"/>
    <property type="match status" value="1"/>
</dbReference>
<evidence type="ECO:0000313" key="5">
    <source>
        <dbReference type="EMBL" id="SDF20655.1"/>
    </source>
</evidence>
<keyword evidence="3" id="KW-0804">Transcription</keyword>
<feature type="domain" description="HTH araC/xylS-type" evidence="4">
    <location>
        <begin position="181"/>
        <end position="279"/>
    </location>
</feature>
<dbReference type="EMBL" id="FNBN01000001">
    <property type="protein sequence ID" value="SDF20655.1"/>
    <property type="molecule type" value="Genomic_DNA"/>
</dbReference>
<keyword evidence="1" id="KW-0805">Transcription regulation</keyword>
<gene>
    <name evidence="5" type="ORF">SAMN04488121_1011122</name>
</gene>
<evidence type="ECO:0000259" key="4">
    <source>
        <dbReference type="PROSITE" id="PS01124"/>
    </source>
</evidence>
<name>A0A1G7J709_CHIFI</name>
<evidence type="ECO:0000256" key="2">
    <source>
        <dbReference type="ARBA" id="ARBA00023125"/>
    </source>
</evidence>
<dbReference type="GO" id="GO:0003700">
    <property type="term" value="F:DNA-binding transcription factor activity"/>
    <property type="evidence" value="ECO:0007669"/>
    <property type="project" value="InterPro"/>
</dbReference>
<dbReference type="GO" id="GO:0043565">
    <property type="term" value="F:sequence-specific DNA binding"/>
    <property type="evidence" value="ECO:0007669"/>
    <property type="project" value="InterPro"/>
</dbReference>
<dbReference type="InterPro" id="IPR018060">
    <property type="entry name" value="HTH_AraC"/>
</dbReference>
<dbReference type="AlphaFoldDB" id="A0A1G7J709"/>
<keyword evidence="2 5" id="KW-0238">DNA-binding</keyword>
<protein>
    <submittedName>
        <fullName evidence="5">AraC-type DNA-binding protein</fullName>
    </submittedName>
</protein>
<dbReference type="InterPro" id="IPR009057">
    <property type="entry name" value="Homeodomain-like_sf"/>
</dbReference>
<dbReference type="STRING" id="104663.SAMN04488121_1011122"/>
<evidence type="ECO:0000313" key="6">
    <source>
        <dbReference type="Proteomes" id="UP000199045"/>
    </source>
</evidence>
<dbReference type="SUPFAM" id="SSF46689">
    <property type="entry name" value="Homeodomain-like"/>
    <property type="match status" value="1"/>
</dbReference>
<reference evidence="5 6" key="1">
    <citation type="submission" date="2016-10" db="EMBL/GenBank/DDBJ databases">
        <authorList>
            <person name="de Groot N.N."/>
        </authorList>
    </citation>
    <scope>NUCLEOTIDE SEQUENCE [LARGE SCALE GENOMIC DNA]</scope>
    <source>
        <strain evidence="5 6">DSM 527</strain>
    </source>
</reference>
<evidence type="ECO:0000256" key="3">
    <source>
        <dbReference type="ARBA" id="ARBA00023163"/>
    </source>
</evidence>
<dbReference type="Proteomes" id="UP000199045">
    <property type="component" value="Unassembled WGS sequence"/>
</dbReference>
<proteinExistence type="predicted"/>
<dbReference type="PROSITE" id="PS01124">
    <property type="entry name" value="HTH_ARAC_FAMILY_2"/>
    <property type="match status" value="1"/>
</dbReference>